<feature type="region of interest" description="Disordered" evidence="1">
    <location>
        <begin position="450"/>
        <end position="480"/>
    </location>
</feature>
<proteinExistence type="predicted"/>
<name>A0AA39K3X3_ARMTA</name>
<gene>
    <name evidence="2" type="ORF">EV420DRAFT_1482036</name>
</gene>
<dbReference type="EMBL" id="JAUEPS010000030">
    <property type="protein sequence ID" value="KAK0452724.1"/>
    <property type="molecule type" value="Genomic_DNA"/>
</dbReference>
<protein>
    <submittedName>
        <fullName evidence="2">Uncharacterized protein</fullName>
    </submittedName>
</protein>
<comment type="caution">
    <text evidence="2">The sequence shown here is derived from an EMBL/GenBank/DDBJ whole genome shotgun (WGS) entry which is preliminary data.</text>
</comment>
<evidence type="ECO:0000313" key="3">
    <source>
        <dbReference type="Proteomes" id="UP001175211"/>
    </source>
</evidence>
<organism evidence="2 3">
    <name type="scientific">Armillaria tabescens</name>
    <name type="common">Ringless honey mushroom</name>
    <name type="synonym">Agaricus tabescens</name>
    <dbReference type="NCBI Taxonomy" id="1929756"/>
    <lineage>
        <taxon>Eukaryota</taxon>
        <taxon>Fungi</taxon>
        <taxon>Dikarya</taxon>
        <taxon>Basidiomycota</taxon>
        <taxon>Agaricomycotina</taxon>
        <taxon>Agaricomycetes</taxon>
        <taxon>Agaricomycetidae</taxon>
        <taxon>Agaricales</taxon>
        <taxon>Marasmiineae</taxon>
        <taxon>Physalacriaceae</taxon>
        <taxon>Desarmillaria</taxon>
    </lineage>
</organism>
<keyword evidence="3" id="KW-1185">Reference proteome</keyword>
<sequence length="480" mass="53545">MPFGTSTGSCLVISRRTETSNADVVGEYLTRSKVTGIIRVRWATEVLDNVDEAGGLLGVEPFDCEQLKIQVRGVWMRAGSKLGVEGTCLMIGGWAKRSQVDAWRGDPESDQMGLQRVCLWGFEGVQLTDSHPVAILPLSIKYILVSSYYFLQSLVVATFGNSCLVTSQLLIELDHSAAIADLRTFHHWTQKTNPNLQRAHWNFGFRIFEWMKEHRMMWCTNFQAEHQSSSLGHNAPANLKDTKIEPVPSTCGTQVEWYPGGGGGDSRFNRKNYALWKLQLTELLKGKGLWGYIEGVRTDGTAKQCWDSIIAEHVKKTDMALSEAEMSLNAVKFDGNSDLDAHVSEALYKEAHTTLCAVGKGHLSPKLSQLDHRLLPMDAPILAARHEIRQNILRKIAIGQEGERRDSSLLTSAPRVTLEAEHDGNGIVMEDGDTGEHCFQWNGTQSFWRWDESERDESGSTASSESSDCTFDSDTESCRR</sequence>
<dbReference type="RefSeq" id="XP_060328060.1">
    <property type="nucleotide sequence ID" value="XM_060469840.1"/>
</dbReference>
<dbReference type="Proteomes" id="UP001175211">
    <property type="component" value="Unassembled WGS sequence"/>
</dbReference>
<feature type="compositionally biased region" description="Acidic residues" evidence="1">
    <location>
        <begin position="471"/>
        <end position="480"/>
    </location>
</feature>
<evidence type="ECO:0000256" key="1">
    <source>
        <dbReference type="SAM" id="MobiDB-lite"/>
    </source>
</evidence>
<evidence type="ECO:0000313" key="2">
    <source>
        <dbReference type="EMBL" id="KAK0452724.1"/>
    </source>
</evidence>
<dbReference type="GeneID" id="85353388"/>
<dbReference type="AlphaFoldDB" id="A0AA39K3X3"/>
<reference evidence="2" key="1">
    <citation type="submission" date="2023-06" db="EMBL/GenBank/DDBJ databases">
        <authorList>
            <consortium name="Lawrence Berkeley National Laboratory"/>
            <person name="Ahrendt S."/>
            <person name="Sahu N."/>
            <person name="Indic B."/>
            <person name="Wong-Bajracharya J."/>
            <person name="Merenyi Z."/>
            <person name="Ke H.-M."/>
            <person name="Monk M."/>
            <person name="Kocsube S."/>
            <person name="Drula E."/>
            <person name="Lipzen A."/>
            <person name="Balint B."/>
            <person name="Henrissat B."/>
            <person name="Andreopoulos B."/>
            <person name="Martin F.M."/>
            <person name="Harder C.B."/>
            <person name="Rigling D."/>
            <person name="Ford K.L."/>
            <person name="Foster G.D."/>
            <person name="Pangilinan J."/>
            <person name="Papanicolaou A."/>
            <person name="Barry K."/>
            <person name="LaButti K."/>
            <person name="Viragh M."/>
            <person name="Koriabine M."/>
            <person name="Yan M."/>
            <person name="Riley R."/>
            <person name="Champramary S."/>
            <person name="Plett K.L."/>
            <person name="Tsai I.J."/>
            <person name="Slot J."/>
            <person name="Sipos G."/>
            <person name="Plett J."/>
            <person name="Nagy L.G."/>
            <person name="Grigoriev I.V."/>
        </authorList>
    </citation>
    <scope>NUCLEOTIDE SEQUENCE</scope>
    <source>
        <strain evidence="2">CCBAS 213</strain>
    </source>
</reference>
<accession>A0AA39K3X3</accession>